<dbReference type="Proteomes" id="UP000653305">
    <property type="component" value="Unassembled WGS sequence"/>
</dbReference>
<feature type="compositionally biased region" description="Polar residues" evidence="1">
    <location>
        <begin position="8"/>
        <end position="21"/>
    </location>
</feature>
<evidence type="ECO:0000256" key="1">
    <source>
        <dbReference type="SAM" id="MobiDB-lite"/>
    </source>
</evidence>
<dbReference type="AlphaFoldDB" id="A0A830CLT3"/>
<protein>
    <submittedName>
        <fullName evidence="2">Uncharacterized protein</fullName>
    </submittedName>
</protein>
<sequence length="77" mass="8888">MGWRHNLDGSSKSQLISTSAARDTHRHLHRLLRRFIQMHRIQRSPHRVPIQLVSRAHTTTIVDLIENKGLGAKTYGQ</sequence>
<organism evidence="2 3">
    <name type="scientific">Phtheirospermum japonicum</name>
    <dbReference type="NCBI Taxonomy" id="374723"/>
    <lineage>
        <taxon>Eukaryota</taxon>
        <taxon>Viridiplantae</taxon>
        <taxon>Streptophyta</taxon>
        <taxon>Embryophyta</taxon>
        <taxon>Tracheophyta</taxon>
        <taxon>Spermatophyta</taxon>
        <taxon>Magnoliopsida</taxon>
        <taxon>eudicotyledons</taxon>
        <taxon>Gunneridae</taxon>
        <taxon>Pentapetalae</taxon>
        <taxon>asterids</taxon>
        <taxon>lamiids</taxon>
        <taxon>Lamiales</taxon>
        <taxon>Orobanchaceae</taxon>
        <taxon>Orobanchaceae incertae sedis</taxon>
        <taxon>Phtheirospermum</taxon>
    </lineage>
</organism>
<evidence type="ECO:0000313" key="3">
    <source>
        <dbReference type="Proteomes" id="UP000653305"/>
    </source>
</evidence>
<feature type="region of interest" description="Disordered" evidence="1">
    <location>
        <begin position="1"/>
        <end position="21"/>
    </location>
</feature>
<gene>
    <name evidence="2" type="ORF">PHJA_001681400</name>
</gene>
<name>A0A830CLT3_9LAMI</name>
<proteinExistence type="predicted"/>
<reference evidence="2" key="1">
    <citation type="submission" date="2020-07" db="EMBL/GenBank/DDBJ databases">
        <title>Ethylene signaling mediates host invasion by parasitic plants.</title>
        <authorList>
            <person name="Yoshida S."/>
        </authorList>
    </citation>
    <scope>NUCLEOTIDE SEQUENCE</scope>
    <source>
        <strain evidence="2">Okayama</strain>
    </source>
</reference>
<comment type="caution">
    <text evidence="2">The sequence shown here is derived from an EMBL/GenBank/DDBJ whole genome shotgun (WGS) entry which is preliminary data.</text>
</comment>
<dbReference type="EMBL" id="BMAC01000384">
    <property type="protein sequence ID" value="GFP95371.1"/>
    <property type="molecule type" value="Genomic_DNA"/>
</dbReference>
<evidence type="ECO:0000313" key="2">
    <source>
        <dbReference type="EMBL" id="GFP95371.1"/>
    </source>
</evidence>
<accession>A0A830CLT3</accession>
<keyword evidence="3" id="KW-1185">Reference proteome</keyword>